<dbReference type="KEGG" id="ddi:DDB_G0286945"/>
<gene>
    <name evidence="3" type="primary">gtr3</name>
    <name evidence="3" type="ORF">DDB_G0286945</name>
</gene>
<dbReference type="InterPro" id="IPR050587">
    <property type="entry name" value="GNT1/Glycosyltrans_8"/>
</dbReference>
<dbReference type="eggNOG" id="KOG1950">
    <property type="taxonomic scope" value="Eukaryota"/>
</dbReference>
<dbReference type="PANTHER" id="PTHR11183">
    <property type="entry name" value="GLYCOGENIN SUBFAMILY MEMBER"/>
    <property type="match status" value="1"/>
</dbReference>
<dbReference type="AlphaFoldDB" id="Q54L24"/>
<keyword evidence="4" id="KW-1185">Reference proteome</keyword>
<dbReference type="PaxDb" id="44689-DDB0231974"/>
<evidence type="ECO:0000313" key="4">
    <source>
        <dbReference type="Proteomes" id="UP000002195"/>
    </source>
</evidence>
<dbReference type="SMR" id="Q54L24"/>
<name>Q54L24_DICDI</name>
<dbReference type="GeneID" id="8625878"/>
<proteinExistence type="predicted"/>
<comment type="caution">
    <text evidence="3">The sequence shown here is derived from an EMBL/GenBank/DDBJ whole genome shotgun (WGS) entry which is preliminary data.</text>
</comment>
<dbReference type="InterPro" id="IPR002495">
    <property type="entry name" value="Glyco_trans_8"/>
</dbReference>
<reference evidence="3 4" key="1">
    <citation type="journal article" date="2005" name="Nature">
        <title>The genome of the social amoeba Dictyostelium discoideum.</title>
        <authorList>
            <consortium name="The Dictyostelium discoideum Sequencing Consortium"/>
            <person name="Eichinger L."/>
            <person name="Pachebat J.A."/>
            <person name="Glockner G."/>
            <person name="Rajandream M.A."/>
            <person name="Sucgang R."/>
            <person name="Berriman M."/>
            <person name="Song J."/>
            <person name="Olsen R."/>
            <person name="Szafranski K."/>
            <person name="Xu Q."/>
            <person name="Tunggal B."/>
            <person name="Kummerfeld S."/>
            <person name="Madera M."/>
            <person name="Konfortov B.A."/>
            <person name="Rivero F."/>
            <person name="Bankier A.T."/>
            <person name="Lehmann R."/>
            <person name="Hamlin N."/>
            <person name="Davies R."/>
            <person name="Gaudet P."/>
            <person name="Fey P."/>
            <person name="Pilcher K."/>
            <person name="Chen G."/>
            <person name="Saunders D."/>
            <person name="Sodergren E."/>
            <person name="Davis P."/>
            <person name="Kerhornou A."/>
            <person name="Nie X."/>
            <person name="Hall N."/>
            <person name="Anjard C."/>
            <person name="Hemphill L."/>
            <person name="Bason N."/>
            <person name="Farbrother P."/>
            <person name="Desany B."/>
            <person name="Just E."/>
            <person name="Morio T."/>
            <person name="Rost R."/>
            <person name="Churcher C."/>
            <person name="Cooper J."/>
            <person name="Haydock S."/>
            <person name="van Driessche N."/>
            <person name="Cronin A."/>
            <person name="Goodhead I."/>
            <person name="Muzny D."/>
            <person name="Mourier T."/>
            <person name="Pain A."/>
            <person name="Lu M."/>
            <person name="Harper D."/>
            <person name="Lindsay R."/>
            <person name="Hauser H."/>
            <person name="James K."/>
            <person name="Quiles M."/>
            <person name="Madan Babu M."/>
            <person name="Saito T."/>
            <person name="Buchrieser C."/>
            <person name="Wardroper A."/>
            <person name="Felder M."/>
            <person name="Thangavelu M."/>
            <person name="Johnson D."/>
            <person name="Knights A."/>
            <person name="Loulseged H."/>
            <person name="Mungall K."/>
            <person name="Oliver K."/>
            <person name="Price C."/>
            <person name="Quail M.A."/>
            <person name="Urushihara H."/>
            <person name="Hernandez J."/>
            <person name="Rabbinowitsch E."/>
            <person name="Steffen D."/>
            <person name="Sanders M."/>
            <person name="Ma J."/>
            <person name="Kohara Y."/>
            <person name="Sharp S."/>
            <person name="Simmonds M."/>
            <person name="Spiegler S."/>
            <person name="Tivey A."/>
            <person name="Sugano S."/>
            <person name="White B."/>
            <person name="Walker D."/>
            <person name="Woodward J."/>
            <person name="Winckler T."/>
            <person name="Tanaka Y."/>
            <person name="Shaulsky G."/>
            <person name="Schleicher M."/>
            <person name="Weinstock G."/>
            <person name="Rosenthal A."/>
            <person name="Cox E.C."/>
            <person name="Chisholm R.L."/>
            <person name="Gibbs R."/>
            <person name="Loomis W.F."/>
            <person name="Platzer M."/>
            <person name="Kay R.R."/>
            <person name="Williams J."/>
            <person name="Dear P.H."/>
            <person name="Noegel A.A."/>
            <person name="Barrell B."/>
            <person name="Kuspa A."/>
        </authorList>
    </citation>
    <scope>NUCLEOTIDE SEQUENCE [LARGE SCALE GENOMIC DNA]</scope>
    <source>
        <strain evidence="3 4">AX4</strain>
    </source>
</reference>
<dbReference type="Reactome" id="R-DDI-3322077">
    <property type="pathway name" value="Glycogen synthesis"/>
</dbReference>
<dbReference type="STRING" id="44689.Q54L24"/>
<dbReference type="RefSeq" id="XP_637479.1">
    <property type="nucleotide sequence ID" value="XM_632387.1"/>
</dbReference>
<dbReference type="OMA" id="HVCVCNL"/>
<evidence type="ECO:0000256" key="1">
    <source>
        <dbReference type="SAM" id="MobiDB-lite"/>
    </source>
</evidence>
<sequence length="371" mass="42699">MKKDIILVLLIVLHLFFFVSIFAISPNSEIKPQTIDTQSSTLTTSSTTTTTTSSPTTTPLDIKQQQLKQNIIDSNNNNKIKEEEKEKSKNVYVTFADNAEYLKGIVALRMSMINTKCNYGLIVFVTKQVEQQDREPLQLLDCDVREIEMVDIPKEVSVQIDRWRPAFTKFRAWQLVEYERVIWLDSDMLLLKSLDHLFDLVDIGNPKLLYAAIDADANSCVFNSDRLKLINSGIMLLSPSIDVYNLLIDGMVVVSKLPNQSTVNDQDVINTTLPHWRSLSYPEYGVQITHCECTSEPRLWNFTNTYFLHFTAGLKELPKPWSLLKKSQNEAKDIFKQMPTCIEQIYLNWINTYKEALDFIENKLNLVNLVK</sequence>
<evidence type="ECO:0000313" key="3">
    <source>
        <dbReference type="EMBL" id="EAL63970.1"/>
    </source>
</evidence>
<dbReference type="PhylomeDB" id="Q54L24"/>
<dbReference type="InterPro" id="IPR029044">
    <property type="entry name" value="Nucleotide-diphossugar_trans"/>
</dbReference>
<dbReference type="SUPFAM" id="SSF53448">
    <property type="entry name" value="Nucleotide-diphospho-sugar transferases"/>
    <property type="match status" value="1"/>
</dbReference>
<dbReference type="Proteomes" id="UP000002195">
    <property type="component" value="Unassembled WGS sequence"/>
</dbReference>
<dbReference type="Reactome" id="R-DDI-70221">
    <property type="pathway name" value="Glycogen breakdown (glycogenolysis)"/>
</dbReference>
<feature type="signal peptide" evidence="2">
    <location>
        <begin position="1"/>
        <end position="23"/>
    </location>
</feature>
<dbReference type="InParanoid" id="Q54L24"/>
<dbReference type="CDD" id="cd02537">
    <property type="entry name" value="GT8_Glycogenin"/>
    <property type="match status" value="1"/>
</dbReference>
<dbReference type="Pfam" id="PF01501">
    <property type="entry name" value="Glyco_transf_8"/>
    <property type="match status" value="1"/>
</dbReference>
<feature type="chain" id="PRO_5004249720" evidence="2">
    <location>
        <begin position="24"/>
        <end position="371"/>
    </location>
</feature>
<dbReference type="Reactome" id="R-DDI-6798695">
    <property type="pathway name" value="Neutrophil degranulation"/>
</dbReference>
<dbReference type="PRO" id="PR:Q54L24"/>
<dbReference type="FunCoup" id="Q54L24">
    <property type="interactions" value="14"/>
</dbReference>
<dbReference type="dictyBase" id="DDB_G0286945">
    <property type="gene designation" value="gtr3"/>
</dbReference>
<feature type="region of interest" description="Disordered" evidence="1">
    <location>
        <begin position="34"/>
        <end position="58"/>
    </location>
</feature>
<accession>Q54L24</accession>
<dbReference type="GO" id="GO:0016757">
    <property type="term" value="F:glycosyltransferase activity"/>
    <property type="evidence" value="ECO:0000318"/>
    <property type="project" value="GO_Central"/>
</dbReference>
<keyword evidence="2" id="KW-0732">Signal</keyword>
<dbReference type="EMBL" id="AAFI02000092">
    <property type="protein sequence ID" value="EAL63970.1"/>
    <property type="molecule type" value="Genomic_DNA"/>
</dbReference>
<dbReference type="VEuPathDB" id="AmoebaDB:DDB_G0286945"/>
<organism evidence="3 4">
    <name type="scientific">Dictyostelium discoideum</name>
    <name type="common">Social amoeba</name>
    <dbReference type="NCBI Taxonomy" id="44689"/>
    <lineage>
        <taxon>Eukaryota</taxon>
        <taxon>Amoebozoa</taxon>
        <taxon>Evosea</taxon>
        <taxon>Eumycetozoa</taxon>
        <taxon>Dictyostelia</taxon>
        <taxon>Dictyosteliales</taxon>
        <taxon>Dictyosteliaceae</taxon>
        <taxon>Dictyostelium</taxon>
    </lineage>
</organism>
<protein>
    <submittedName>
        <fullName evidence="3">Uncharacterized protein</fullName>
    </submittedName>
</protein>
<dbReference type="Gene3D" id="3.90.550.10">
    <property type="entry name" value="Spore Coat Polysaccharide Biosynthesis Protein SpsA, Chain A"/>
    <property type="match status" value="1"/>
</dbReference>
<evidence type="ECO:0000256" key="2">
    <source>
        <dbReference type="SAM" id="SignalP"/>
    </source>
</evidence>
<dbReference type="HOGENOM" id="CLU_746853_0_0_1"/>